<evidence type="ECO:0000313" key="2">
    <source>
        <dbReference type="Proteomes" id="UP000000310"/>
    </source>
</evidence>
<reference evidence="2" key="2">
    <citation type="submission" date="2011-02" db="EMBL/GenBank/DDBJ databases">
        <title>The complete genome of Pedobacter saltans DSM 12145.</title>
        <authorList>
            <consortium name="US DOE Joint Genome Institute (JGI-PGF)"/>
            <person name="Lucas S."/>
            <person name="Copeland A."/>
            <person name="Lapidus A."/>
            <person name="Bruce D."/>
            <person name="Goodwin L."/>
            <person name="Pitluck S."/>
            <person name="Kyrpides N."/>
            <person name="Mavromatis K."/>
            <person name="Pagani I."/>
            <person name="Ivanova N."/>
            <person name="Ovchinnikova G."/>
            <person name="Lu M."/>
            <person name="Detter J.C."/>
            <person name="Han C."/>
            <person name="Land M."/>
            <person name="Hauser L."/>
            <person name="Markowitz V."/>
            <person name="Cheng J.-F."/>
            <person name="Hugenholtz P."/>
            <person name="Woyke T."/>
            <person name="Wu D."/>
            <person name="Tindall B."/>
            <person name="Pomrenke H.G."/>
            <person name="Brambilla E."/>
            <person name="Klenk H.-P."/>
            <person name="Eisen J.A."/>
        </authorList>
    </citation>
    <scope>NUCLEOTIDE SEQUENCE [LARGE SCALE GENOMIC DNA]</scope>
    <source>
        <strain evidence="2">ATCC 51119 / DSM 12145 / JCM 21818 / LMG 10337 / NBRC 100064 / NCIMB 13643</strain>
    </source>
</reference>
<dbReference type="EMBL" id="CP002545">
    <property type="protein sequence ID" value="ADY51865.1"/>
    <property type="molecule type" value="Genomic_DNA"/>
</dbReference>
<organism evidence="1 2">
    <name type="scientific">Pseudopedobacter saltans (strain ATCC 51119 / DSM 12145 / JCM 21818 / CCUG 39354 / LMG 10337 / NBRC 100064 / NCIMB 13643)</name>
    <name type="common">Pedobacter saltans</name>
    <dbReference type="NCBI Taxonomy" id="762903"/>
    <lineage>
        <taxon>Bacteria</taxon>
        <taxon>Pseudomonadati</taxon>
        <taxon>Bacteroidota</taxon>
        <taxon>Sphingobacteriia</taxon>
        <taxon>Sphingobacteriales</taxon>
        <taxon>Sphingobacteriaceae</taxon>
        <taxon>Pseudopedobacter</taxon>
    </lineage>
</organism>
<reference evidence="1 2" key="1">
    <citation type="journal article" date="2011" name="Stand. Genomic Sci.">
        <title>Complete genome sequence of the gliding, heparinolytic Pedobacter saltans type strain (113).</title>
        <authorList>
            <person name="Liolios K."/>
            <person name="Sikorski J."/>
            <person name="Lu M."/>
            <person name="Nolan M."/>
            <person name="Lapidus A."/>
            <person name="Lucas S."/>
            <person name="Hammon N."/>
            <person name="Deshpande S."/>
            <person name="Cheng J.F."/>
            <person name="Tapia R."/>
            <person name="Han C."/>
            <person name="Goodwin L."/>
            <person name="Pitluck S."/>
            <person name="Huntemann M."/>
            <person name="Ivanova N."/>
            <person name="Pagani I."/>
            <person name="Mavromatis K."/>
            <person name="Ovchinikova G."/>
            <person name="Pati A."/>
            <person name="Chen A."/>
            <person name="Palaniappan K."/>
            <person name="Land M."/>
            <person name="Hauser L."/>
            <person name="Brambilla E.M."/>
            <person name="Kotsyurbenko O."/>
            <person name="Rohde M."/>
            <person name="Tindall B.J."/>
            <person name="Abt B."/>
            <person name="Goker M."/>
            <person name="Detter J.C."/>
            <person name="Woyke T."/>
            <person name="Bristow J."/>
            <person name="Eisen J.A."/>
            <person name="Markowitz V."/>
            <person name="Hugenholtz P."/>
            <person name="Klenk H.P."/>
            <person name="Kyrpides N.C."/>
        </authorList>
    </citation>
    <scope>NUCLEOTIDE SEQUENCE [LARGE SCALE GENOMIC DNA]</scope>
    <source>
        <strain evidence="2">ATCC 51119 / DSM 12145 / JCM 21818 / LMG 10337 / NBRC 100064 / NCIMB 13643</strain>
    </source>
</reference>
<accession>F0SDW9</accession>
<sequence length="53" mass="6075">MGFKLQNAYILQANGDTKTESTVVYTCYVKNKMLQIPEKKIDGNDFLFNSLIK</sequence>
<evidence type="ECO:0000313" key="1">
    <source>
        <dbReference type="EMBL" id="ADY51865.1"/>
    </source>
</evidence>
<gene>
    <name evidence="1" type="ordered locus">Pedsa_1298</name>
</gene>
<protein>
    <submittedName>
        <fullName evidence="1">Uncharacterized protein</fullName>
    </submittedName>
</protein>
<keyword evidence="2" id="KW-1185">Reference proteome</keyword>
<dbReference type="AlphaFoldDB" id="F0SDW9"/>
<dbReference type="Proteomes" id="UP000000310">
    <property type="component" value="Chromosome"/>
</dbReference>
<name>F0SDW9_PSESL</name>
<proteinExistence type="predicted"/>
<dbReference type="STRING" id="762903.Pedsa_1298"/>
<dbReference type="RefSeq" id="WP_013632364.1">
    <property type="nucleotide sequence ID" value="NC_015177.1"/>
</dbReference>
<dbReference type="HOGENOM" id="CLU_3065256_0_0_10"/>
<dbReference type="KEGG" id="psn:Pedsa_1298"/>